<dbReference type="Pfam" id="PF00496">
    <property type="entry name" value="SBP_bac_5"/>
    <property type="match status" value="1"/>
</dbReference>
<sequence length="542" mass="60165">MTAPHRLIRQLMSDVKTAQIGRREFLARATATGLSVAASYGALGLRPASAIERAARRAGGAMRIQQDVLELGDSRAFAWPQMANVARGWLDPLVRYNRDGTFTPFLLESWSVSEDAMTYVLTIREGVTWSDGAAFSSEDVAYNFDRWCDGTAPGNAMASRFGSLISDATNRAAPGAIEVLDERRVQLNLRFPDVTLIASCADYPALIVPQDFDGNVLNARGTSAFRVTDFEVGRRAVLARRTETPWWGAAALGDATLDTVEYRDLGLAESDWFTAADLGEIDLVMESSGDFFDLYQAIGWRPTEALTASTMVFRGRQDVVPFDDRRVRKALQFAANNETLLQLGYWGRGRIAAHDHVSPVQPDYADLGPATYDPAETRSLMKAAGEHDTEFELVSIDSDSRRKTADTMASLLAGAGVRVRRRLVSPEDFRMNWKDYPFSITDWGHRPFAVQTLALAYRSGAAWNESRFSNAEFDALLLKAQGTPDARQRSDIMAQLQRILRDDGTIIQPFWRSSFRHSSPTVVNGDQHPTFEIFPYELGFSA</sequence>
<dbReference type="Proteomes" id="UP000318590">
    <property type="component" value="Unassembled WGS sequence"/>
</dbReference>
<reference evidence="4 5" key="1">
    <citation type="submission" date="2019-06" db="EMBL/GenBank/DDBJ databases">
        <title>Paenimaribius caenipelagi gen. nov., sp. nov., isolated from a tidal flat.</title>
        <authorList>
            <person name="Yoon J.-H."/>
        </authorList>
    </citation>
    <scope>NUCLEOTIDE SEQUENCE [LARGE SCALE GENOMIC DNA]</scope>
    <source>
        <strain evidence="4 5">JBTF-M29</strain>
    </source>
</reference>
<protein>
    <submittedName>
        <fullName evidence="4">ABC transporter substrate-binding protein</fullName>
    </submittedName>
</protein>
<evidence type="ECO:0000256" key="2">
    <source>
        <dbReference type="ARBA" id="ARBA00005695"/>
    </source>
</evidence>
<dbReference type="Gene3D" id="3.10.105.10">
    <property type="entry name" value="Dipeptide-binding Protein, Domain 3"/>
    <property type="match status" value="1"/>
</dbReference>
<dbReference type="GO" id="GO:1904680">
    <property type="term" value="F:peptide transmembrane transporter activity"/>
    <property type="evidence" value="ECO:0007669"/>
    <property type="project" value="TreeGrafter"/>
</dbReference>
<dbReference type="OrthoDB" id="9803988at2"/>
<evidence type="ECO:0000313" key="4">
    <source>
        <dbReference type="EMBL" id="TRD22803.1"/>
    </source>
</evidence>
<dbReference type="InterPro" id="IPR039424">
    <property type="entry name" value="SBP_5"/>
</dbReference>
<keyword evidence="5" id="KW-1185">Reference proteome</keyword>
<dbReference type="InterPro" id="IPR000914">
    <property type="entry name" value="SBP_5_dom"/>
</dbReference>
<evidence type="ECO:0000313" key="5">
    <source>
        <dbReference type="Proteomes" id="UP000318590"/>
    </source>
</evidence>
<dbReference type="AlphaFoldDB" id="A0A547Q8X2"/>
<evidence type="ECO:0000259" key="3">
    <source>
        <dbReference type="Pfam" id="PF00496"/>
    </source>
</evidence>
<evidence type="ECO:0000256" key="1">
    <source>
        <dbReference type="ARBA" id="ARBA00004418"/>
    </source>
</evidence>
<dbReference type="SUPFAM" id="SSF53850">
    <property type="entry name" value="Periplasmic binding protein-like II"/>
    <property type="match status" value="1"/>
</dbReference>
<dbReference type="PANTHER" id="PTHR30290">
    <property type="entry name" value="PERIPLASMIC BINDING COMPONENT OF ABC TRANSPORTER"/>
    <property type="match status" value="1"/>
</dbReference>
<dbReference type="CDD" id="cd08503">
    <property type="entry name" value="PBP2_NikA_DppA_OppA_like_17"/>
    <property type="match status" value="1"/>
</dbReference>
<accession>A0A547Q8X2</accession>
<dbReference type="GO" id="GO:0015833">
    <property type="term" value="P:peptide transport"/>
    <property type="evidence" value="ECO:0007669"/>
    <property type="project" value="TreeGrafter"/>
</dbReference>
<comment type="similarity">
    <text evidence="2">Belongs to the bacterial solute-binding protein 5 family.</text>
</comment>
<dbReference type="InterPro" id="IPR006311">
    <property type="entry name" value="TAT_signal"/>
</dbReference>
<feature type="domain" description="Solute-binding protein family 5" evidence="3">
    <location>
        <begin position="102"/>
        <end position="462"/>
    </location>
</feature>
<organism evidence="4 5">
    <name type="scientific">Palleronia caenipelagi</name>
    <dbReference type="NCBI Taxonomy" id="2489174"/>
    <lineage>
        <taxon>Bacteria</taxon>
        <taxon>Pseudomonadati</taxon>
        <taxon>Pseudomonadota</taxon>
        <taxon>Alphaproteobacteria</taxon>
        <taxon>Rhodobacterales</taxon>
        <taxon>Roseobacteraceae</taxon>
        <taxon>Palleronia</taxon>
    </lineage>
</organism>
<comment type="caution">
    <text evidence="4">The sequence shown here is derived from an EMBL/GenBank/DDBJ whole genome shotgun (WGS) entry which is preliminary data.</text>
</comment>
<gene>
    <name evidence="4" type="ORF">FEV53_03225</name>
</gene>
<dbReference type="RefSeq" id="WP_142833383.1">
    <property type="nucleotide sequence ID" value="NZ_VFSV01000004.1"/>
</dbReference>
<proteinExistence type="inferred from homology"/>
<dbReference type="PROSITE" id="PS51318">
    <property type="entry name" value="TAT"/>
    <property type="match status" value="1"/>
</dbReference>
<name>A0A547Q8X2_9RHOB</name>
<dbReference type="EMBL" id="VFSV01000004">
    <property type="protein sequence ID" value="TRD22803.1"/>
    <property type="molecule type" value="Genomic_DNA"/>
</dbReference>
<dbReference type="PANTHER" id="PTHR30290:SF65">
    <property type="entry name" value="MONOACYL PHOSPHATIDYLINOSITOL TETRAMANNOSIDE-BINDING PROTEIN LPQW-RELATED"/>
    <property type="match status" value="1"/>
</dbReference>
<comment type="subcellular location">
    <subcellularLocation>
        <location evidence="1">Periplasm</location>
    </subcellularLocation>
</comment>
<dbReference type="Gene3D" id="3.40.190.10">
    <property type="entry name" value="Periplasmic binding protein-like II"/>
    <property type="match status" value="1"/>
</dbReference>